<gene>
    <name evidence="2" type="ORF">Pmani_035710</name>
</gene>
<accession>A0AAE1NLR0</accession>
<evidence type="ECO:0000313" key="3">
    <source>
        <dbReference type="Proteomes" id="UP001292094"/>
    </source>
</evidence>
<comment type="caution">
    <text evidence="2">The sequence shown here is derived from an EMBL/GenBank/DDBJ whole genome shotgun (WGS) entry which is preliminary data.</text>
</comment>
<dbReference type="AlphaFoldDB" id="A0AAE1NLR0"/>
<feature type="region of interest" description="Disordered" evidence="1">
    <location>
        <begin position="1"/>
        <end position="20"/>
    </location>
</feature>
<protein>
    <submittedName>
        <fullName evidence="2">Uncharacterized protein</fullName>
    </submittedName>
</protein>
<dbReference type="Proteomes" id="UP001292094">
    <property type="component" value="Unassembled WGS sequence"/>
</dbReference>
<keyword evidence="3" id="KW-1185">Reference proteome</keyword>
<evidence type="ECO:0000313" key="2">
    <source>
        <dbReference type="EMBL" id="KAK4291475.1"/>
    </source>
</evidence>
<proteinExistence type="predicted"/>
<evidence type="ECO:0000256" key="1">
    <source>
        <dbReference type="SAM" id="MobiDB-lite"/>
    </source>
</evidence>
<organism evidence="2 3">
    <name type="scientific">Petrolisthes manimaculis</name>
    <dbReference type="NCBI Taxonomy" id="1843537"/>
    <lineage>
        <taxon>Eukaryota</taxon>
        <taxon>Metazoa</taxon>
        <taxon>Ecdysozoa</taxon>
        <taxon>Arthropoda</taxon>
        <taxon>Crustacea</taxon>
        <taxon>Multicrustacea</taxon>
        <taxon>Malacostraca</taxon>
        <taxon>Eumalacostraca</taxon>
        <taxon>Eucarida</taxon>
        <taxon>Decapoda</taxon>
        <taxon>Pleocyemata</taxon>
        <taxon>Anomura</taxon>
        <taxon>Galatheoidea</taxon>
        <taxon>Porcellanidae</taxon>
        <taxon>Petrolisthes</taxon>
    </lineage>
</organism>
<dbReference type="EMBL" id="JAWZYT010005140">
    <property type="protein sequence ID" value="KAK4291475.1"/>
    <property type="molecule type" value="Genomic_DNA"/>
</dbReference>
<sequence>MRTKRRVSANETKEAPGSSSVQKCVIITRKQEVQNITNDLVFSHAVRVATRMRTPASARPIRNEADASKMAKHSSFLARLTQSGYRAAGPKTKTKGTSLGFLFGAAIRHVDRNANFHPHQRHTRNTLEHTREETHEEVVGASLTHDGRFHHQQPSPAIEPLNASSKLITASKQASTTTKFYHIF</sequence>
<reference evidence="2" key="1">
    <citation type="submission" date="2023-11" db="EMBL/GenBank/DDBJ databases">
        <title>Genome assemblies of two species of porcelain crab, Petrolisthes cinctipes and Petrolisthes manimaculis (Anomura: Porcellanidae).</title>
        <authorList>
            <person name="Angst P."/>
        </authorList>
    </citation>
    <scope>NUCLEOTIDE SEQUENCE</scope>
    <source>
        <strain evidence="2">PB745_02</strain>
        <tissue evidence="2">Gill</tissue>
    </source>
</reference>
<name>A0AAE1NLR0_9EUCA</name>